<name>A0A1I7YTM6_9BILA</name>
<evidence type="ECO:0000313" key="2">
    <source>
        <dbReference type="WBParaSite" id="L893_g19721.t1"/>
    </source>
</evidence>
<dbReference type="AlphaFoldDB" id="A0A1I7YTM6"/>
<organism evidence="1 2">
    <name type="scientific">Steinernema glaseri</name>
    <dbReference type="NCBI Taxonomy" id="37863"/>
    <lineage>
        <taxon>Eukaryota</taxon>
        <taxon>Metazoa</taxon>
        <taxon>Ecdysozoa</taxon>
        <taxon>Nematoda</taxon>
        <taxon>Chromadorea</taxon>
        <taxon>Rhabditida</taxon>
        <taxon>Tylenchina</taxon>
        <taxon>Panagrolaimomorpha</taxon>
        <taxon>Strongyloidoidea</taxon>
        <taxon>Steinernematidae</taxon>
        <taxon>Steinernema</taxon>
    </lineage>
</organism>
<dbReference type="WBParaSite" id="L893_g19721.t1">
    <property type="protein sequence ID" value="L893_g19721.t1"/>
    <property type="gene ID" value="L893_g19721"/>
</dbReference>
<protein>
    <submittedName>
        <fullName evidence="2">Ovule protein</fullName>
    </submittedName>
</protein>
<sequence length="76" mass="8719">MVLLEGPWFTSTMTYAGRAVPVREVHGRINMQCSDVKIRKSKGPPSFGYLIKPLDQLTFIWMLYGICSTRSQQLLR</sequence>
<reference evidence="2" key="1">
    <citation type="submission" date="2016-11" db="UniProtKB">
        <authorList>
            <consortium name="WormBaseParasite"/>
        </authorList>
    </citation>
    <scope>IDENTIFICATION</scope>
</reference>
<dbReference type="Proteomes" id="UP000095287">
    <property type="component" value="Unplaced"/>
</dbReference>
<evidence type="ECO:0000313" key="1">
    <source>
        <dbReference type="Proteomes" id="UP000095287"/>
    </source>
</evidence>
<keyword evidence="1" id="KW-1185">Reference proteome</keyword>
<proteinExistence type="predicted"/>
<accession>A0A1I7YTM6</accession>